<evidence type="ECO:0000313" key="1">
    <source>
        <dbReference type="EMBL" id="WMV43299.1"/>
    </source>
</evidence>
<dbReference type="EMBL" id="CP133619">
    <property type="protein sequence ID" value="WMV43299.1"/>
    <property type="molecule type" value="Genomic_DNA"/>
</dbReference>
<name>A0AAF0UCH1_SOLVR</name>
<dbReference type="PANTHER" id="PTHR35761">
    <property type="entry name" value="ATR INTERACTING PROTEIN"/>
    <property type="match status" value="1"/>
</dbReference>
<keyword evidence="2" id="KW-1185">Reference proteome</keyword>
<dbReference type="InterPro" id="IPR044952">
    <property type="entry name" value="SUV2"/>
</dbReference>
<gene>
    <name evidence="1" type="ORF">MTR67_036684</name>
</gene>
<sequence length="405" mass="45951">MITVSIIHRSLHILQEVLSFTFNMERKFGKRDNIVVDGPVCWNNASELYEYGYPGNRGLPHVHTEKIFDQDHTDRLRVNNLETCTRIGFINYGSSCLISSCFNYVPLFELMCEIVMIHDVEHLRLEAVSVMNLIVARSNAYLERDKYGTDILFQSIVKLLKKGARLHVKKKTVHLLHMLLNCPRVMASFCSCFMEGDGSGMVDINSNESSTFSVISVIFESLAECIACTGSNAENGIDPFLLFVTLDSLIIQELQLRKHTIILLAFFASSGKCGVEILLNYGLPKGKDFPAIILQSLVCDLDLEESDTAQQPEVYKERTLLIREVLILLNRLVSHPKYSSHALRALTNSREKATLTVDVTSRLSSKRTFFWQDVSMTRQIRESEIIDLAQVLRRRVFTFLGGSNQ</sequence>
<proteinExistence type="predicted"/>
<dbReference type="GO" id="GO:0006974">
    <property type="term" value="P:DNA damage response"/>
    <property type="evidence" value="ECO:0007669"/>
    <property type="project" value="InterPro"/>
</dbReference>
<accession>A0AAF0UCH1</accession>
<dbReference type="PANTHER" id="PTHR35761:SF1">
    <property type="entry name" value="PROTEIN SENSITIVE TO UV 2"/>
    <property type="match status" value="1"/>
</dbReference>
<reference evidence="1" key="1">
    <citation type="submission" date="2023-08" db="EMBL/GenBank/DDBJ databases">
        <title>A de novo genome assembly of Solanum verrucosum Schlechtendal, a Mexican diploid species geographically isolated from the other diploid A-genome species in potato relatives.</title>
        <authorList>
            <person name="Hosaka K."/>
        </authorList>
    </citation>
    <scope>NUCLEOTIDE SEQUENCE</scope>
    <source>
        <tissue evidence="1">Young leaves</tissue>
    </source>
</reference>
<dbReference type="Proteomes" id="UP001234989">
    <property type="component" value="Chromosome 8"/>
</dbReference>
<organism evidence="1 2">
    <name type="scientific">Solanum verrucosum</name>
    <dbReference type="NCBI Taxonomy" id="315347"/>
    <lineage>
        <taxon>Eukaryota</taxon>
        <taxon>Viridiplantae</taxon>
        <taxon>Streptophyta</taxon>
        <taxon>Embryophyta</taxon>
        <taxon>Tracheophyta</taxon>
        <taxon>Spermatophyta</taxon>
        <taxon>Magnoliopsida</taxon>
        <taxon>eudicotyledons</taxon>
        <taxon>Gunneridae</taxon>
        <taxon>Pentapetalae</taxon>
        <taxon>asterids</taxon>
        <taxon>lamiids</taxon>
        <taxon>Solanales</taxon>
        <taxon>Solanaceae</taxon>
        <taxon>Solanoideae</taxon>
        <taxon>Solaneae</taxon>
        <taxon>Solanum</taxon>
    </lineage>
</organism>
<protein>
    <submittedName>
        <fullName evidence="1">Uncharacterized protein</fullName>
    </submittedName>
</protein>
<dbReference type="AlphaFoldDB" id="A0AAF0UCH1"/>
<evidence type="ECO:0000313" key="2">
    <source>
        <dbReference type="Proteomes" id="UP001234989"/>
    </source>
</evidence>